<comment type="caution">
    <text evidence="2">The sequence shown here is derived from an EMBL/GenBank/DDBJ whole genome shotgun (WGS) entry which is preliminary data.</text>
</comment>
<dbReference type="SUPFAM" id="SSF48452">
    <property type="entry name" value="TPR-like"/>
    <property type="match status" value="1"/>
</dbReference>
<protein>
    <submittedName>
        <fullName evidence="2">Tetratricopeptide repeat protein</fullName>
    </submittedName>
</protein>
<dbReference type="Pfam" id="PF13424">
    <property type="entry name" value="TPR_12"/>
    <property type="match status" value="1"/>
</dbReference>
<evidence type="ECO:0000256" key="1">
    <source>
        <dbReference type="SAM" id="SignalP"/>
    </source>
</evidence>
<evidence type="ECO:0000313" key="3">
    <source>
        <dbReference type="Proteomes" id="UP001610063"/>
    </source>
</evidence>
<feature type="signal peptide" evidence="1">
    <location>
        <begin position="1"/>
        <end position="18"/>
    </location>
</feature>
<name>A0ABW7NBT2_9BACT</name>
<reference evidence="2 3" key="1">
    <citation type="journal article" date="2013" name="Int. J. Syst. Evol. Microbiol.">
        <title>Marinoscillum luteum sp. nov., isolated from marine sediment.</title>
        <authorList>
            <person name="Cha I.T."/>
            <person name="Park S.J."/>
            <person name="Kim S.J."/>
            <person name="Kim J.G."/>
            <person name="Jung M.Y."/>
            <person name="Shin K.S."/>
            <person name="Kwon K.K."/>
            <person name="Yang S.H."/>
            <person name="Seo Y.S."/>
            <person name="Rhee S.K."/>
        </authorList>
    </citation>
    <scope>NUCLEOTIDE SEQUENCE [LARGE SCALE GENOMIC DNA]</scope>
    <source>
        <strain evidence="2 3">KCTC 23939</strain>
    </source>
</reference>
<evidence type="ECO:0000313" key="2">
    <source>
        <dbReference type="EMBL" id="MFH6984219.1"/>
    </source>
</evidence>
<sequence>MKTVIIATLLFICQVSYAQLFDNPVNMQLVQKGVYFIYNVEEDSADVYIEKVEARLPKHPTVPMMRALKVLWANIPLVTVDSVFKVFSGHLRETIRLAAYLDGGRQTHPEAIFFEMAARGLLAEYFADDGHYMKALSEASKAYDLIKKGFDLSEEIPEFLLTTGVYNYFREKYPEKYPVYRPLLWFFRSGDVELGIQQINEATQKAVLTRVEAYVYMSYIYLRYEYQPQKAQSYLWELTKAYPNNLYIKAKLLESLTPKNDFVQAPVPVIKELSNSDRPYYQMAGASFMGIYHEKVKGQPDKALNDYQKALRVGQEIPGHGTYYRTLAYLGLGRVYAKKGMKGQAEYNLRKVLESGESEDLLSEARDLLDQL</sequence>
<dbReference type="Gene3D" id="1.25.40.10">
    <property type="entry name" value="Tetratricopeptide repeat domain"/>
    <property type="match status" value="1"/>
</dbReference>
<feature type="chain" id="PRO_5047228227" evidence="1">
    <location>
        <begin position="19"/>
        <end position="372"/>
    </location>
</feature>
<dbReference type="Proteomes" id="UP001610063">
    <property type="component" value="Unassembled WGS sequence"/>
</dbReference>
<keyword evidence="1" id="KW-0732">Signal</keyword>
<proteinExistence type="predicted"/>
<organism evidence="2 3">
    <name type="scientific">Marinoscillum luteum</name>
    <dbReference type="NCBI Taxonomy" id="861051"/>
    <lineage>
        <taxon>Bacteria</taxon>
        <taxon>Pseudomonadati</taxon>
        <taxon>Bacteroidota</taxon>
        <taxon>Cytophagia</taxon>
        <taxon>Cytophagales</taxon>
        <taxon>Reichenbachiellaceae</taxon>
        <taxon>Marinoscillum</taxon>
    </lineage>
</organism>
<keyword evidence="3" id="KW-1185">Reference proteome</keyword>
<gene>
    <name evidence="2" type="ORF">ACHKAR_12260</name>
</gene>
<dbReference type="InterPro" id="IPR011990">
    <property type="entry name" value="TPR-like_helical_dom_sf"/>
</dbReference>
<dbReference type="RefSeq" id="WP_159585002.1">
    <property type="nucleotide sequence ID" value="NZ_JBIPKE010000017.1"/>
</dbReference>
<accession>A0ABW7NBT2</accession>
<dbReference type="EMBL" id="JBIPKE010000017">
    <property type="protein sequence ID" value="MFH6984219.1"/>
    <property type="molecule type" value="Genomic_DNA"/>
</dbReference>